<dbReference type="Pfam" id="PF13930">
    <property type="entry name" value="Endonuclea_NS_2"/>
    <property type="match status" value="1"/>
</dbReference>
<accession>A0A346NC20</accession>
<dbReference type="EMBL" id="CP031733">
    <property type="protein sequence ID" value="AXQ78565.1"/>
    <property type="molecule type" value="Genomic_DNA"/>
</dbReference>
<evidence type="ECO:0000313" key="3">
    <source>
        <dbReference type="EMBL" id="AXQ78565.1"/>
    </source>
</evidence>
<dbReference type="AlphaFoldDB" id="A0A372KPF2"/>
<feature type="chain" id="PRO_5044585518" evidence="1">
    <location>
        <begin position="25"/>
        <end position="263"/>
    </location>
</feature>
<dbReference type="OrthoDB" id="9783680at2"/>
<evidence type="ECO:0000313" key="5">
    <source>
        <dbReference type="EMBL" id="RFU54165.1"/>
    </source>
</evidence>
<keyword evidence="8" id="KW-1185">Reference proteome</keyword>
<gene>
    <name evidence="3" type="ORF">DDV21_005455</name>
    <name evidence="4" type="ORF">DDV22_00590</name>
    <name evidence="5" type="ORF">DDV23_01145</name>
</gene>
<evidence type="ECO:0000313" key="4">
    <source>
        <dbReference type="EMBL" id="RFU51973.1"/>
    </source>
</evidence>
<sequence>MKKNKFLLVSVLFIAIFLVQPQNFQSLKSAFTQNDIATQLNISDSPEEKNGDLGNAHQTQNEELKSKVFDGQHQVIVVNDKAQFTNEELSLKNGSWEKYSNLDFLNRVGVAEAMLGKDLMPSSEREDISSVEPTGWKNKRINFNGKQDYLYNRSHLIGFQLSGENANVKNLFTGTRALNANFENEKSSMVYYENLVANYIRETEHHVRYRVTPIFKNVELVARGIRLEAQSIEDDTVSFDVYIFNVQPEYEINYLTGTSKKSQ</sequence>
<reference evidence="6" key="3">
    <citation type="submission" date="2018-08" db="EMBL/GenBank/DDBJ databases">
        <title>Streptococcus chenjunshii sp. nov., isolated from stools sample of the Tibetan antelope in the Qinghai-Tibet plateau, China.</title>
        <authorList>
            <person name="Tian Z."/>
        </authorList>
    </citation>
    <scope>NUCLEOTIDE SEQUENCE [LARGE SCALE GENOMIC DNA]</scope>
    <source>
        <strain evidence="6">Z15</strain>
    </source>
</reference>
<evidence type="ECO:0000259" key="2">
    <source>
        <dbReference type="Pfam" id="PF13930"/>
    </source>
</evidence>
<feature type="signal peptide" evidence="1">
    <location>
        <begin position="1"/>
        <end position="24"/>
    </location>
</feature>
<accession>A0A372KPF2</accession>
<keyword evidence="1" id="KW-0732">Signal</keyword>
<evidence type="ECO:0000313" key="8">
    <source>
        <dbReference type="Proteomes" id="UP000264056"/>
    </source>
</evidence>
<organism evidence="5 7">
    <name type="scientific">Streptococcus chenjunshii</name>
    <dbReference type="NCBI Taxonomy" id="2173853"/>
    <lineage>
        <taxon>Bacteria</taxon>
        <taxon>Bacillati</taxon>
        <taxon>Bacillota</taxon>
        <taxon>Bacilli</taxon>
        <taxon>Lactobacillales</taxon>
        <taxon>Streptococcaceae</taxon>
        <taxon>Streptococcus</taxon>
    </lineage>
</organism>
<name>A0A372KPF2_9STRE</name>
<evidence type="ECO:0000313" key="7">
    <source>
        <dbReference type="Proteomes" id="UP000262901"/>
    </source>
</evidence>
<dbReference type="Proteomes" id="UP000264056">
    <property type="component" value="Unassembled WGS sequence"/>
</dbReference>
<protein>
    <submittedName>
        <fullName evidence="5">DNA-entry nuclease</fullName>
    </submittedName>
</protein>
<dbReference type="Gene3D" id="3.40.570.10">
    <property type="entry name" value="Extracellular Endonuclease, subunit A"/>
    <property type="match status" value="1"/>
</dbReference>
<dbReference type="EMBL" id="QVQY01000001">
    <property type="protein sequence ID" value="RFU51973.1"/>
    <property type="molecule type" value="Genomic_DNA"/>
</dbReference>
<dbReference type="Proteomes" id="UP000246115">
    <property type="component" value="Chromosome"/>
</dbReference>
<evidence type="ECO:0000313" key="6">
    <source>
        <dbReference type="Proteomes" id="UP000246115"/>
    </source>
</evidence>
<dbReference type="EMBL" id="QVQZ01000001">
    <property type="protein sequence ID" value="RFU54165.1"/>
    <property type="molecule type" value="Genomic_DNA"/>
</dbReference>
<dbReference type="RefSeq" id="WP_116877261.1">
    <property type="nucleotide sequence ID" value="NZ_CP031733.1"/>
</dbReference>
<dbReference type="Proteomes" id="UP000262901">
    <property type="component" value="Unassembled WGS sequence"/>
</dbReference>
<reference evidence="3" key="4">
    <citation type="journal article" date="2019" name="Int. J. Syst. Evol. Microbiol.">
        <title>Streptococcus chenjunshii sp. nov. isolated from feces of Tibetan antelopes.</title>
        <authorList>
            <person name="Tian Z."/>
            <person name="Lu S."/>
            <person name="Jin D."/>
            <person name="Yang J."/>
            <person name="Pu J."/>
            <person name="Lai X.H."/>
            <person name="Bai X.N."/>
            <person name="Wu X.M."/>
            <person name="Li J."/>
            <person name="Wang S."/>
            <person name="Xu J."/>
        </authorList>
    </citation>
    <scope>NUCLEOTIDE SEQUENCE</scope>
    <source>
        <strain evidence="3">Z15</strain>
    </source>
</reference>
<evidence type="ECO:0000256" key="1">
    <source>
        <dbReference type="SAM" id="SignalP"/>
    </source>
</evidence>
<dbReference type="InterPro" id="IPR044929">
    <property type="entry name" value="DNA/RNA_non-sp_Endonuclease_sf"/>
</dbReference>
<reference evidence="5 7" key="2">
    <citation type="submission" date="2018-08" db="EMBL/GenBank/DDBJ databases">
        <title>Draft genome of Streptococcus sp. nov. Z1.</title>
        <authorList>
            <person name="Tian Z."/>
        </authorList>
    </citation>
    <scope>NUCLEOTIDE SEQUENCE [LARGE SCALE GENOMIC DNA]</scope>
    <source>
        <strain evidence="5">Z1</strain>
        <strain evidence="7">Z1(2018)</strain>
    </source>
</reference>
<feature type="domain" description="Type VII secretion system protein EssD-like" evidence="2">
    <location>
        <begin position="91"/>
        <end position="231"/>
    </location>
</feature>
<reference evidence="4 8" key="1">
    <citation type="submission" date="2018-08" db="EMBL/GenBank/DDBJ databases">
        <title>Draft genome of Streptococcus sp .nov. Z2.</title>
        <authorList>
            <person name="Tian Z."/>
        </authorList>
    </citation>
    <scope>NUCLEOTIDE SEQUENCE [LARGE SCALE GENOMIC DNA]</scope>
    <source>
        <strain evidence="4 8">Z2</strain>
    </source>
</reference>
<proteinExistence type="predicted"/>
<dbReference type="KEGG" id="schj:DDV21_005455"/>
<dbReference type="InterPro" id="IPR044927">
    <property type="entry name" value="Endonuclea_NS_2"/>
</dbReference>